<feature type="domain" description="Response regulatory" evidence="3">
    <location>
        <begin position="8"/>
        <end position="124"/>
    </location>
</feature>
<organism evidence="4 5">
    <name type="scientific">Fodinibius roseus</name>
    <dbReference type="NCBI Taxonomy" id="1194090"/>
    <lineage>
        <taxon>Bacteria</taxon>
        <taxon>Pseudomonadati</taxon>
        <taxon>Balneolota</taxon>
        <taxon>Balneolia</taxon>
        <taxon>Balneolales</taxon>
        <taxon>Balneolaceae</taxon>
        <taxon>Fodinibius</taxon>
    </lineage>
</organism>
<sequence length="128" mass="14221">MKRNEKITVLLVDDHEMMRQGLCKIVNDQKDMVVIGEASNGKEAVELCRTISPDTIIMDVSMPVMNGIEATKVIKYQLPNARIIGLSLHDSTAIIQHMRNAGATAFLKKDDAFETLCKTIRTIAFASE</sequence>
<feature type="modified residue" description="4-aspartylphosphate" evidence="2">
    <location>
        <position position="59"/>
    </location>
</feature>
<dbReference type="CDD" id="cd17535">
    <property type="entry name" value="REC_NarL-like"/>
    <property type="match status" value="1"/>
</dbReference>
<dbReference type="GO" id="GO:0000160">
    <property type="term" value="P:phosphorelay signal transduction system"/>
    <property type="evidence" value="ECO:0007669"/>
    <property type="project" value="InterPro"/>
</dbReference>
<dbReference type="AlphaFoldDB" id="A0A1M5L313"/>
<accession>A0A1M5L313</accession>
<keyword evidence="2" id="KW-0597">Phosphoprotein</keyword>
<dbReference type="OrthoDB" id="654364at2"/>
<evidence type="ECO:0000313" key="5">
    <source>
        <dbReference type="Proteomes" id="UP000184041"/>
    </source>
</evidence>
<dbReference type="EMBL" id="FQUS01000037">
    <property type="protein sequence ID" value="SHG59492.1"/>
    <property type="molecule type" value="Genomic_DNA"/>
</dbReference>
<dbReference type="InterPro" id="IPR058245">
    <property type="entry name" value="NreC/VraR/RcsB-like_REC"/>
</dbReference>
<keyword evidence="5" id="KW-1185">Reference proteome</keyword>
<evidence type="ECO:0000256" key="1">
    <source>
        <dbReference type="ARBA" id="ARBA00023125"/>
    </source>
</evidence>
<evidence type="ECO:0000259" key="3">
    <source>
        <dbReference type="PROSITE" id="PS50110"/>
    </source>
</evidence>
<dbReference type="GO" id="GO:0003677">
    <property type="term" value="F:DNA binding"/>
    <property type="evidence" value="ECO:0007669"/>
    <property type="project" value="UniProtKB-KW"/>
</dbReference>
<dbReference type="STRING" id="1194090.SAMN05443144_13710"/>
<dbReference type="InterPro" id="IPR039420">
    <property type="entry name" value="WalR-like"/>
</dbReference>
<keyword evidence="1" id="KW-0238">DNA-binding</keyword>
<dbReference type="Proteomes" id="UP000184041">
    <property type="component" value="Unassembled WGS sequence"/>
</dbReference>
<proteinExistence type="predicted"/>
<dbReference type="InterPro" id="IPR001789">
    <property type="entry name" value="Sig_transdc_resp-reg_receiver"/>
</dbReference>
<evidence type="ECO:0000313" key="4">
    <source>
        <dbReference type="EMBL" id="SHG59492.1"/>
    </source>
</evidence>
<dbReference type="InterPro" id="IPR011006">
    <property type="entry name" value="CheY-like_superfamily"/>
</dbReference>
<gene>
    <name evidence="4" type="ORF">SAMN05443144_13710</name>
</gene>
<dbReference type="Pfam" id="PF00072">
    <property type="entry name" value="Response_reg"/>
    <property type="match status" value="1"/>
</dbReference>
<dbReference type="Gene3D" id="3.40.50.2300">
    <property type="match status" value="1"/>
</dbReference>
<dbReference type="RefSeq" id="WP_139240396.1">
    <property type="nucleotide sequence ID" value="NZ_FQUS01000037.1"/>
</dbReference>
<dbReference type="PANTHER" id="PTHR43214">
    <property type="entry name" value="TWO-COMPONENT RESPONSE REGULATOR"/>
    <property type="match status" value="1"/>
</dbReference>
<reference evidence="4 5" key="1">
    <citation type="submission" date="2016-11" db="EMBL/GenBank/DDBJ databases">
        <authorList>
            <person name="Jaros S."/>
            <person name="Januszkiewicz K."/>
            <person name="Wedrychowicz H."/>
        </authorList>
    </citation>
    <scope>NUCLEOTIDE SEQUENCE [LARGE SCALE GENOMIC DNA]</scope>
    <source>
        <strain evidence="4 5">DSM 21986</strain>
    </source>
</reference>
<name>A0A1M5L313_9BACT</name>
<dbReference type="SMART" id="SM00448">
    <property type="entry name" value="REC"/>
    <property type="match status" value="1"/>
</dbReference>
<protein>
    <submittedName>
        <fullName evidence="4">Response regulator receiver domain-containing protein</fullName>
    </submittedName>
</protein>
<dbReference type="PROSITE" id="PS50110">
    <property type="entry name" value="RESPONSE_REGULATORY"/>
    <property type="match status" value="1"/>
</dbReference>
<evidence type="ECO:0000256" key="2">
    <source>
        <dbReference type="PROSITE-ProRule" id="PRU00169"/>
    </source>
</evidence>
<dbReference type="SUPFAM" id="SSF52172">
    <property type="entry name" value="CheY-like"/>
    <property type="match status" value="1"/>
</dbReference>
<dbReference type="PANTHER" id="PTHR43214:SF43">
    <property type="entry name" value="TWO-COMPONENT RESPONSE REGULATOR"/>
    <property type="match status" value="1"/>
</dbReference>